<dbReference type="HOGENOM" id="CLU_594705_0_0_1"/>
<dbReference type="OrthoDB" id="3200163at2759"/>
<proteinExistence type="predicted"/>
<evidence type="ECO:0000313" key="2">
    <source>
        <dbReference type="Proteomes" id="UP000007115"/>
    </source>
</evidence>
<dbReference type="RefSeq" id="XP_013959541.1">
    <property type="nucleotide sequence ID" value="XM_014104066.1"/>
</dbReference>
<protein>
    <recommendedName>
        <fullName evidence="3">Fungal N-terminal domain-containing protein</fullName>
    </recommendedName>
</protein>
<name>G9MIL4_HYPVG</name>
<reference evidence="1 2" key="1">
    <citation type="journal article" date="2011" name="Genome Biol.">
        <title>Comparative genome sequence analysis underscores mycoparasitism as the ancestral life style of Trichoderma.</title>
        <authorList>
            <person name="Kubicek C.P."/>
            <person name="Herrera-Estrella A."/>
            <person name="Seidl-Seiboth V."/>
            <person name="Martinez D.A."/>
            <person name="Druzhinina I.S."/>
            <person name="Thon M."/>
            <person name="Zeilinger S."/>
            <person name="Casas-Flores S."/>
            <person name="Horwitz B.A."/>
            <person name="Mukherjee P.K."/>
            <person name="Mukherjee M."/>
            <person name="Kredics L."/>
            <person name="Alcaraz L.D."/>
            <person name="Aerts A."/>
            <person name="Antal Z."/>
            <person name="Atanasova L."/>
            <person name="Cervantes-Badillo M.G."/>
            <person name="Challacombe J."/>
            <person name="Chertkov O."/>
            <person name="McCluskey K."/>
            <person name="Coulpier F."/>
            <person name="Deshpande N."/>
            <person name="von Doehren H."/>
            <person name="Ebbole D.J."/>
            <person name="Esquivel-Naranjo E.U."/>
            <person name="Fekete E."/>
            <person name="Flipphi M."/>
            <person name="Glaser F."/>
            <person name="Gomez-Rodriguez E.Y."/>
            <person name="Gruber S."/>
            <person name="Han C."/>
            <person name="Henrissat B."/>
            <person name="Hermosa R."/>
            <person name="Hernandez-Onate M."/>
            <person name="Karaffa L."/>
            <person name="Kosti I."/>
            <person name="Le Crom S."/>
            <person name="Lindquist E."/>
            <person name="Lucas S."/>
            <person name="Luebeck M."/>
            <person name="Luebeck P.S."/>
            <person name="Margeot A."/>
            <person name="Metz B."/>
            <person name="Misra M."/>
            <person name="Nevalainen H."/>
            <person name="Omann M."/>
            <person name="Packer N."/>
            <person name="Perrone G."/>
            <person name="Uresti-Rivera E.E."/>
            <person name="Salamov A."/>
            <person name="Schmoll M."/>
            <person name="Seiboth B."/>
            <person name="Shapiro H."/>
            <person name="Sukno S."/>
            <person name="Tamayo-Ramos J.A."/>
            <person name="Tisch D."/>
            <person name="Wiest A."/>
            <person name="Wilkinson H.H."/>
            <person name="Zhang M."/>
            <person name="Coutinho P.M."/>
            <person name="Kenerley C.M."/>
            <person name="Monte E."/>
            <person name="Baker S.E."/>
            <person name="Grigoriev I.V."/>
        </authorList>
    </citation>
    <scope>NUCLEOTIDE SEQUENCE [LARGE SCALE GENOMIC DNA]</scope>
    <source>
        <strain evidence="2">Gv29-8 / FGSC 10586</strain>
    </source>
</reference>
<keyword evidence="2" id="KW-1185">Reference proteome</keyword>
<dbReference type="GeneID" id="25791391"/>
<dbReference type="Proteomes" id="UP000007115">
    <property type="component" value="Unassembled WGS sequence"/>
</dbReference>
<dbReference type="EMBL" id="ABDF02000003">
    <property type="protein sequence ID" value="EHK25331.1"/>
    <property type="molecule type" value="Genomic_DNA"/>
</dbReference>
<dbReference type="AlphaFoldDB" id="G9MIL4"/>
<gene>
    <name evidence="1" type="ORF">TRIVIDRAFT_219103</name>
</gene>
<comment type="caution">
    <text evidence="1">The sequence shown here is derived from an EMBL/GenBank/DDBJ whole genome shotgun (WGS) entry which is preliminary data.</text>
</comment>
<accession>G9MIL4</accession>
<organism evidence="1 2">
    <name type="scientific">Hypocrea virens (strain Gv29-8 / FGSC 10586)</name>
    <name type="common">Gliocladium virens</name>
    <name type="synonym">Trichoderma virens</name>
    <dbReference type="NCBI Taxonomy" id="413071"/>
    <lineage>
        <taxon>Eukaryota</taxon>
        <taxon>Fungi</taxon>
        <taxon>Dikarya</taxon>
        <taxon>Ascomycota</taxon>
        <taxon>Pezizomycotina</taxon>
        <taxon>Sordariomycetes</taxon>
        <taxon>Hypocreomycetidae</taxon>
        <taxon>Hypocreales</taxon>
        <taxon>Hypocreaceae</taxon>
        <taxon>Trichoderma</taxon>
    </lineage>
</organism>
<sequence length="542" mass="61566">MGSRIEILDTTEVVVGLGSRIYSFFSSIEDAPEEVRQMCAQLQLLQKLFPEIGRSTSDLIQTTIPIPDVILACLKACESDFKTMWLAVEPLRTNPGIKWKDALRKAVTSAKWVLKSEEFEKLTRHLETVKQTLALAMLLAGMRVDSAVLEELSSIDTKLDEYGHLFASRLHNVHTNITFQLKRIEHRLLQRVDALFRAAAEIHGQSDLRVTEIYDSFTSSGLPQAGELSAMQSLDGEVDFEGSRDIDGSTVENRVDIVSQATQDDKVDASVSAALQYAIQEWKTGVNPFHGEMNTHNMIEERQAAKRADQFSQIFINIERSELSALIFNGVRALLEAASLWQEYSNLLDEALKEMQAAFETCAQEYELYPEPRLKGLITALITDSFSGMANVLRVLPMKAVQVPQWTERRHLGESWENYKDRVTTKNREERGEVLRSTVMKIRQSSRRVREEVEYLHRKELRQAHLRLREVDRKQDQVIRALEEQQKILISLQEEHKALSLISDHQKVLQMLQQLLTKFPPPDAIGAPVGVPVNTETSTVSE</sequence>
<dbReference type="InParanoid" id="G9MIL4"/>
<dbReference type="eggNOG" id="ENOG502SUD9">
    <property type="taxonomic scope" value="Eukaryota"/>
</dbReference>
<dbReference type="VEuPathDB" id="FungiDB:TRIVIDRAFT_219103"/>
<evidence type="ECO:0008006" key="3">
    <source>
        <dbReference type="Google" id="ProtNLM"/>
    </source>
</evidence>
<evidence type="ECO:0000313" key="1">
    <source>
        <dbReference type="EMBL" id="EHK25331.1"/>
    </source>
</evidence>
<dbReference type="OMA" id="ETCTREY"/>